<keyword evidence="3" id="KW-1185">Reference proteome</keyword>
<proteinExistence type="predicted"/>
<protein>
    <submittedName>
        <fullName evidence="2">Uncharacterized protein</fullName>
    </submittedName>
</protein>
<name>A0A6A6AKG9_9PLEO</name>
<dbReference type="EMBL" id="ML977502">
    <property type="protein sequence ID" value="KAF2131367.1"/>
    <property type="molecule type" value="Genomic_DNA"/>
</dbReference>
<reference evidence="2" key="1">
    <citation type="journal article" date="2020" name="Stud. Mycol.">
        <title>101 Dothideomycetes genomes: a test case for predicting lifestyles and emergence of pathogens.</title>
        <authorList>
            <person name="Haridas S."/>
            <person name="Albert R."/>
            <person name="Binder M."/>
            <person name="Bloem J."/>
            <person name="Labutti K."/>
            <person name="Salamov A."/>
            <person name="Andreopoulos B."/>
            <person name="Baker S."/>
            <person name="Barry K."/>
            <person name="Bills G."/>
            <person name="Bluhm B."/>
            <person name="Cannon C."/>
            <person name="Castanera R."/>
            <person name="Culley D."/>
            <person name="Daum C."/>
            <person name="Ezra D."/>
            <person name="Gonzalez J."/>
            <person name="Henrissat B."/>
            <person name="Kuo A."/>
            <person name="Liang C."/>
            <person name="Lipzen A."/>
            <person name="Lutzoni F."/>
            <person name="Magnuson J."/>
            <person name="Mondo S."/>
            <person name="Nolan M."/>
            <person name="Ohm R."/>
            <person name="Pangilinan J."/>
            <person name="Park H.-J."/>
            <person name="Ramirez L."/>
            <person name="Alfaro M."/>
            <person name="Sun H."/>
            <person name="Tritt A."/>
            <person name="Yoshinaga Y."/>
            <person name="Zwiers L.-H."/>
            <person name="Turgeon B."/>
            <person name="Goodwin S."/>
            <person name="Spatafora J."/>
            <person name="Crous P."/>
            <person name="Grigoriev I."/>
        </authorList>
    </citation>
    <scope>NUCLEOTIDE SEQUENCE</scope>
    <source>
        <strain evidence="2">CBS 119687</strain>
    </source>
</reference>
<evidence type="ECO:0000313" key="3">
    <source>
        <dbReference type="Proteomes" id="UP000799771"/>
    </source>
</evidence>
<dbReference type="GeneID" id="54411764"/>
<dbReference type="RefSeq" id="XP_033525754.1">
    <property type="nucleotide sequence ID" value="XM_033671332.1"/>
</dbReference>
<organism evidence="2 3">
    <name type="scientific">Dothidotthia symphoricarpi CBS 119687</name>
    <dbReference type="NCBI Taxonomy" id="1392245"/>
    <lineage>
        <taxon>Eukaryota</taxon>
        <taxon>Fungi</taxon>
        <taxon>Dikarya</taxon>
        <taxon>Ascomycota</taxon>
        <taxon>Pezizomycotina</taxon>
        <taxon>Dothideomycetes</taxon>
        <taxon>Pleosporomycetidae</taxon>
        <taxon>Pleosporales</taxon>
        <taxon>Dothidotthiaceae</taxon>
        <taxon>Dothidotthia</taxon>
    </lineage>
</organism>
<evidence type="ECO:0000313" key="2">
    <source>
        <dbReference type="EMBL" id="KAF2131367.1"/>
    </source>
</evidence>
<dbReference type="Proteomes" id="UP000799771">
    <property type="component" value="Unassembled WGS sequence"/>
</dbReference>
<dbReference type="AlphaFoldDB" id="A0A6A6AKG9"/>
<dbReference type="OrthoDB" id="4703at2759"/>
<feature type="region of interest" description="Disordered" evidence="1">
    <location>
        <begin position="23"/>
        <end position="89"/>
    </location>
</feature>
<evidence type="ECO:0000256" key="1">
    <source>
        <dbReference type="SAM" id="MobiDB-lite"/>
    </source>
</evidence>
<feature type="compositionally biased region" description="Acidic residues" evidence="1">
    <location>
        <begin position="31"/>
        <end position="76"/>
    </location>
</feature>
<gene>
    <name evidence="2" type="ORF">P153DRAFT_394713</name>
</gene>
<sequence length="284" mass="32409">MCSRIVQVLTGLPCMLEVWRSSATPTAREQLDDEEDSDDFTPDVEEPEPEDDFDEDIAEDEDEDEDKDEDGDDSDDVSERDGSNRCASSIVDVDNLVPATLNRKRPKKSAKSKLPRVQRIALHNQVETLKLHKVGGQELRLRDLFGPTDKNIRSILITRDHWDVQKTLPYCDKGGLQGGLWRSFSGSEEATTVRIVIKNRIMSTSMTILTTSIKYSVSSFMYFGDPQYCIDPLPYMIMCKWLNESMDSRSFIFVEFFAISRHPVAHRLGAGPHDLYRLKRVIEL</sequence>
<accession>A0A6A6AKG9</accession>